<keyword evidence="15" id="KW-0325">Glycoprotein</keyword>
<keyword evidence="3" id="KW-1003">Cell membrane</keyword>
<protein>
    <recommendedName>
        <fullName evidence="2">receptor protein-tyrosine kinase</fullName>
        <ecNumber evidence="2">2.7.10.1</ecNumber>
    </recommendedName>
</protein>
<keyword evidence="14" id="KW-0675">Receptor</keyword>
<dbReference type="RefSeq" id="WP_309532656.1">
    <property type="nucleotide sequence ID" value="NZ_CP133721.1"/>
</dbReference>
<evidence type="ECO:0000256" key="11">
    <source>
        <dbReference type="ARBA" id="ARBA00023136"/>
    </source>
</evidence>
<dbReference type="EC" id="2.7.10.1" evidence="2"/>
<keyword evidence="8" id="KW-0418">Kinase</keyword>
<keyword evidence="13" id="KW-1015">Disulfide bond</keyword>
<name>A0ABY9RAT7_9FLAO</name>
<keyword evidence="7" id="KW-0547">Nucleotide-binding</keyword>
<evidence type="ECO:0000256" key="5">
    <source>
        <dbReference type="ARBA" id="ARBA00022692"/>
    </source>
</evidence>
<evidence type="ECO:0000256" key="7">
    <source>
        <dbReference type="ARBA" id="ARBA00022741"/>
    </source>
</evidence>
<evidence type="ECO:0000313" key="17">
    <source>
        <dbReference type="EMBL" id="WMW78348.1"/>
    </source>
</evidence>
<evidence type="ECO:0000256" key="13">
    <source>
        <dbReference type="ARBA" id="ARBA00023157"/>
    </source>
</evidence>
<evidence type="ECO:0000259" key="16">
    <source>
        <dbReference type="Pfam" id="PF12810"/>
    </source>
</evidence>
<evidence type="ECO:0000256" key="2">
    <source>
        <dbReference type="ARBA" id="ARBA00011902"/>
    </source>
</evidence>
<evidence type="ECO:0000256" key="10">
    <source>
        <dbReference type="ARBA" id="ARBA00022989"/>
    </source>
</evidence>
<proteinExistence type="predicted"/>
<accession>A0ABY9RAT7</accession>
<dbReference type="Pfam" id="PF12810">
    <property type="entry name" value="ALK_LTK_GRD"/>
    <property type="match status" value="1"/>
</dbReference>
<evidence type="ECO:0000256" key="4">
    <source>
        <dbReference type="ARBA" id="ARBA00022679"/>
    </source>
</evidence>
<evidence type="ECO:0000256" key="15">
    <source>
        <dbReference type="ARBA" id="ARBA00023180"/>
    </source>
</evidence>
<keyword evidence="12" id="KW-0829">Tyrosine-protein kinase</keyword>
<organism evidence="17 18">
    <name type="scientific">Flavobacterium nakdongensis</name>
    <dbReference type="NCBI Taxonomy" id="3073563"/>
    <lineage>
        <taxon>Bacteria</taxon>
        <taxon>Pseudomonadati</taxon>
        <taxon>Bacteroidota</taxon>
        <taxon>Flavobacteriia</taxon>
        <taxon>Flavobacteriales</taxon>
        <taxon>Flavobacteriaceae</taxon>
        <taxon>Flavobacterium</taxon>
    </lineage>
</organism>
<keyword evidence="6" id="KW-0732">Signal</keyword>
<sequence>MQKIVVSFLLFVVTNAFGQIMGTPYIVPLATFQNNVTFNYTGAQQSWVVPLDVTKIGVELVGAQGGGTNAGKGGKVTAELTVTPGTTLILIVGGQPINANAVYGGGGIGGSNGATTTRNGFAGGGLAGIYLTSENQANAFAIAGGGGGNSGLSALLGGVAGAPNGTSGGQGNYAGYQEGGKGATQSAGGARGVSIDPATVASTAGTALNGGKGGSINSSTWTAGGGGGAGYFGGGGGAGGGSSVGAGGGGSSFVSATAGTNIVYTSGFNVGNGKIIIFY</sequence>
<keyword evidence="9" id="KW-0067">ATP-binding</keyword>
<dbReference type="Proteomes" id="UP001180481">
    <property type="component" value="Chromosome"/>
</dbReference>
<keyword evidence="5" id="KW-0812">Transmembrane</keyword>
<keyword evidence="10" id="KW-1133">Transmembrane helix</keyword>
<evidence type="ECO:0000256" key="3">
    <source>
        <dbReference type="ARBA" id="ARBA00022475"/>
    </source>
</evidence>
<feature type="domain" description="ALK/LTK-like glycine-rich" evidence="16">
    <location>
        <begin position="58"/>
        <end position="276"/>
    </location>
</feature>
<evidence type="ECO:0000256" key="14">
    <source>
        <dbReference type="ARBA" id="ARBA00023170"/>
    </source>
</evidence>
<evidence type="ECO:0000256" key="8">
    <source>
        <dbReference type="ARBA" id="ARBA00022777"/>
    </source>
</evidence>
<dbReference type="InterPro" id="IPR055163">
    <property type="entry name" value="ALK/LTK-like_GRD"/>
</dbReference>
<reference evidence="17" key="1">
    <citation type="submission" date="2023-09" db="EMBL/GenBank/DDBJ databases">
        <title>Flavobacterium sp. 20NA77.7 isolated from freshwater.</title>
        <authorList>
            <person name="Le V."/>
            <person name="Ko S.-R."/>
            <person name="Ahn C.-Y."/>
            <person name="Oh H.-M."/>
        </authorList>
    </citation>
    <scope>NUCLEOTIDE SEQUENCE</scope>
    <source>
        <strain evidence="17">20NA77.7</strain>
    </source>
</reference>
<evidence type="ECO:0000256" key="12">
    <source>
        <dbReference type="ARBA" id="ARBA00023137"/>
    </source>
</evidence>
<evidence type="ECO:0000313" key="18">
    <source>
        <dbReference type="Proteomes" id="UP001180481"/>
    </source>
</evidence>
<gene>
    <name evidence="17" type="ORF">RF683_02580</name>
</gene>
<keyword evidence="4" id="KW-0808">Transferase</keyword>
<evidence type="ECO:0000256" key="6">
    <source>
        <dbReference type="ARBA" id="ARBA00022729"/>
    </source>
</evidence>
<evidence type="ECO:0000256" key="1">
    <source>
        <dbReference type="ARBA" id="ARBA00004251"/>
    </source>
</evidence>
<dbReference type="EMBL" id="CP133721">
    <property type="protein sequence ID" value="WMW78348.1"/>
    <property type="molecule type" value="Genomic_DNA"/>
</dbReference>
<evidence type="ECO:0000256" key="9">
    <source>
        <dbReference type="ARBA" id="ARBA00022840"/>
    </source>
</evidence>
<comment type="subcellular location">
    <subcellularLocation>
        <location evidence="1">Cell membrane</location>
        <topology evidence="1">Single-pass type I membrane protein</topology>
    </subcellularLocation>
</comment>
<keyword evidence="11" id="KW-0472">Membrane</keyword>
<keyword evidence="18" id="KW-1185">Reference proteome</keyword>